<organism evidence="1 2">
    <name type="scientific">Kribbella pittospori</name>
    <dbReference type="NCBI Taxonomy" id="722689"/>
    <lineage>
        <taxon>Bacteria</taxon>
        <taxon>Bacillati</taxon>
        <taxon>Actinomycetota</taxon>
        <taxon>Actinomycetes</taxon>
        <taxon>Propionibacteriales</taxon>
        <taxon>Kribbellaceae</taxon>
        <taxon>Kribbella</taxon>
    </lineage>
</organism>
<dbReference type="EMBL" id="SJKB01000004">
    <property type="protein sequence ID" value="TCC62374.1"/>
    <property type="molecule type" value="Genomic_DNA"/>
</dbReference>
<name>A0A4R0KSD5_9ACTN</name>
<proteinExistence type="predicted"/>
<gene>
    <name evidence="1" type="ORF">E0H73_14955</name>
</gene>
<comment type="caution">
    <text evidence="1">The sequence shown here is derived from an EMBL/GenBank/DDBJ whole genome shotgun (WGS) entry which is preliminary data.</text>
</comment>
<dbReference type="OrthoDB" id="3805543at2"/>
<evidence type="ECO:0000313" key="2">
    <source>
        <dbReference type="Proteomes" id="UP000291144"/>
    </source>
</evidence>
<sequence length="281" mass="31089">MGRLVKAVLADYPHVRALKEGAVFDFVEVDPVHKAFAAMVREQAYDVCEMAIVTYLQARAEGKPLLLLPVVLRSRFQHDHIVCRADDPLDVTDLAGKRIGVRTYAQTTGVWLRGILGDEYGVPLGKVQWVSIEDGHLAEYADPPQVERAPAGSKLIDLLHAGDLDAVIMGNDLPDDPRLRPLIPDAKAAARAWYERTHAVPINHMVVIRSDLAGRREELTELFVDAKQYADHRVGEIDMTPVGLEANRPALDLITRYAHEQGLVPDRLAVDDLFSLRGAAS</sequence>
<reference evidence="1 2" key="1">
    <citation type="submission" date="2019-02" db="EMBL/GenBank/DDBJ databases">
        <title>Kribbella capetownensis sp. nov. and Kribbella speibonae sp. nov., isolated from soil.</title>
        <authorList>
            <person name="Curtis S.M."/>
            <person name="Norton I."/>
            <person name="Everest G.J."/>
            <person name="Meyers P.R."/>
        </authorList>
    </citation>
    <scope>NUCLEOTIDE SEQUENCE [LARGE SCALE GENOMIC DNA]</scope>
    <source>
        <strain evidence="1 2">NRRL B-24813</strain>
    </source>
</reference>
<dbReference type="AlphaFoldDB" id="A0A4R0KSD5"/>
<keyword evidence="2" id="KW-1185">Reference proteome</keyword>
<accession>A0A4R0KSD5</accession>
<dbReference type="Gene3D" id="3.40.190.10">
    <property type="entry name" value="Periplasmic binding protein-like II"/>
    <property type="match status" value="2"/>
</dbReference>
<dbReference type="SUPFAM" id="SSF53850">
    <property type="entry name" value="Periplasmic binding protein-like II"/>
    <property type="match status" value="1"/>
</dbReference>
<dbReference type="Proteomes" id="UP000291144">
    <property type="component" value="Unassembled WGS sequence"/>
</dbReference>
<evidence type="ECO:0000313" key="1">
    <source>
        <dbReference type="EMBL" id="TCC62374.1"/>
    </source>
</evidence>
<evidence type="ECO:0008006" key="3">
    <source>
        <dbReference type="Google" id="ProtNLM"/>
    </source>
</evidence>
<protein>
    <recommendedName>
        <fullName evidence="3">4,5-dihydroxyphthalate decarboxylase</fullName>
    </recommendedName>
</protein>